<evidence type="ECO:0000313" key="2">
    <source>
        <dbReference type="EMBL" id="DAE22535.1"/>
    </source>
</evidence>
<organism evidence="2">
    <name type="scientific">Siphoviridae sp. ctUWs1</name>
    <dbReference type="NCBI Taxonomy" id="2826352"/>
    <lineage>
        <taxon>Viruses</taxon>
        <taxon>Duplodnaviria</taxon>
        <taxon>Heunggongvirae</taxon>
        <taxon>Uroviricota</taxon>
        <taxon>Caudoviricetes</taxon>
    </lineage>
</organism>
<reference evidence="2" key="1">
    <citation type="journal article" date="2021" name="Proc. Natl. Acad. Sci. U.S.A.">
        <title>A Catalog of Tens of Thousands of Viruses from Human Metagenomes Reveals Hidden Associations with Chronic Diseases.</title>
        <authorList>
            <person name="Tisza M.J."/>
            <person name="Buck C.B."/>
        </authorList>
    </citation>
    <scope>NUCLEOTIDE SEQUENCE</scope>
    <source>
        <strain evidence="2">CtUWs1</strain>
    </source>
</reference>
<proteinExistence type="predicted"/>
<sequence>MLERSESSSLSLPLLAVPRRNMTHSPSLP</sequence>
<evidence type="ECO:0000256" key="1">
    <source>
        <dbReference type="SAM" id="MobiDB-lite"/>
    </source>
</evidence>
<accession>A0A8S5QTB5</accession>
<dbReference type="EMBL" id="BK015734">
    <property type="protein sequence ID" value="DAE22535.1"/>
    <property type="molecule type" value="Genomic_DNA"/>
</dbReference>
<feature type="region of interest" description="Disordered" evidence="1">
    <location>
        <begin position="1"/>
        <end position="29"/>
    </location>
</feature>
<name>A0A8S5QTB5_9CAUD</name>
<protein>
    <submittedName>
        <fullName evidence="2">Uncharacterized protein</fullName>
    </submittedName>
</protein>